<sequence length="279" mass="31395">MSKSATFFIFAIIPLFVEGSLVPPEGSVCLLKDPENQCGSFCMSVVKPMVNHIAKHQDQWSTSDALGLNETQAKLERIEGQQASLEKAVRAAMPAQDIATRLNRMADQQEILVSNGKETLNKLERILSQDLLAKLDRMETLWQQKLSCAQNPKESKNIPPDFQKIGSRFFYIERSTKLNWFAASDKCRRMGGQLAIIEDEVERRAVAAKVNSTYDVGFWLDIHNLANKFEYTSSATGRIPFIKWGSNQPNKGDEECVAMDNGEMHDYSCASKLFFICQA</sequence>
<organism evidence="3 4">
    <name type="scientific">Drosophila kikkawai</name>
    <name type="common">Fruit fly</name>
    <dbReference type="NCBI Taxonomy" id="30033"/>
    <lineage>
        <taxon>Eukaryota</taxon>
        <taxon>Metazoa</taxon>
        <taxon>Ecdysozoa</taxon>
        <taxon>Arthropoda</taxon>
        <taxon>Hexapoda</taxon>
        <taxon>Insecta</taxon>
        <taxon>Pterygota</taxon>
        <taxon>Neoptera</taxon>
        <taxon>Endopterygota</taxon>
        <taxon>Diptera</taxon>
        <taxon>Brachycera</taxon>
        <taxon>Muscomorpha</taxon>
        <taxon>Ephydroidea</taxon>
        <taxon>Drosophilidae</taxon>
        <taxon>Drosophila</taxon>
        <taxon>Sophophora</taxon>
    </lineage>
</organism>
<feature type="domain" description="C-type lectin" evidence="2">
    <location>
        <begin position="165"/>
        <end position="278"/>
    </location>
</feature>
<dbReference type="InterPro" id="IPR016186">
    <property type="entry name" value="C-type_lectin-like/link_sf"/>
</dbReference>
<keyword evidence="3" id="KW-1185">Reference proteome</keyword>
<dbReference type="Pfam" id="PF00059">
    <property type="entry name" value="Lectin_C"/>
    <property type="match status" value="1"/>
</dbReference>
<dbReference type="OrthoDB" id="7357196at2759"/>
<reference evidence="4" key="2">
    <citation type="submission" date="2025-08" db="UniProtKB">
        <authorList>
            <consortium name="RefSeq"/>
        </authorList>
    </citation>
    <scope>IDENTIFICATION</scope>
    <source>
        <strain evidence="4">14028-0561.14</strain>
        <tissue evidence="4">Whole fly</tissue>
    </source>
</reference>
<dbReference type="CDD" id="cd00037">
    <property type="entry name" value="CLECT"/>
    <property type="match status" value="1"/>
</dbReference>
<dbReference type="PANTHER" id="PTHR22803">
    <property type="entry name" value="MANNOSE, PHOSPHOLIPASE, LECTIN RECEPTOR RELATED"/>
    <property type="match status" value="1"/>
</dbReference>
<evidence type="ECO:0000256" key="1">
    <source>
        <dbReference type="SAM" id="SignalP"/>
    </source>
</evidence>
<accession>A0A6P4I8V5</accession>
<evidence type="ECO:0000313" key="4">
    <source>
        <dbReference type="RefSeq" id="XP_017019191.1"/>
    </source>
</evidence>
<feature type="signal peptide" evidence="1">
    <location>
        <begin position="1"/>
        <end position="19"/>
    </location>
</feature>
<dbReference type="InterPro" id="IPR001304">
    <property type="entry name" value="C-type_lectin-like"/>
</dbReference>
<keyword evidence="1" id="KW-0732">Signal</keyword>
<dbReference type="InterPro" id="IPR050111">
    <property type="entry name" value="C-type_lectin/snaclec_domain"/>
</dbReference>
<dbReference type="RefSeq" id="XP_017019191.1">
    <property type="nucleotide sequence ID" value="XM_017163702.3"/>
</dbReference>
<reference evidence="3" key="1">
    <citation type="submission" date="2025-05" db="UniProtKB">
        <authorList>
            <consortium name="RefSeq"/>
        </authorList>
    </citation>
    <scope>NUCLEOTIDE SEQUENCE [LARGE SCALE GENOMIC DNA]</scope>
    <source>
        <strain evidence="3">14028-0561.14</strain>
    </source>
</reference>
<dbReference type="Gene3D" id="3.10.100.10">
    <property type="entry name" value="Mannose-Binding Protein A, subunit A"/>
    <property type="match status" value="1"/>
</dbReference>
<dbReference type="SUPFAM" id="SSF56436">
    <property type="entry name" value="C-type lectin-like"/>
    <property type="match status" value="1"/>
</dbReference>
<dbReference type="GeneID" id="108072528"/>
<dbReference type="Proteomes" id="UP001652661">
    <property type="component" value="Chromosome 2L"/>
</dbReference>
<name>A0A6P4I8V5_DROKI</name>
<evidence type="ECO:0000313" key="3">
    <source>
        <dbReference type="Proteomes" id="UP001652661"/>
    </source>
</evidence>
<proteinExistence type="predicted"/>
<dbReference type="PROSITE" id="PS50041">
    <property type="entry name" value="C_TYPE_LECTIN_2"/>
    <property type="match status" value="1"/>
</dbReference>
<evidence type="ECO:0000259" key="2">
    <source>
        <dbReference type="PROSITE" id="PS50041"/>
    </source>
</evidence>
<dbReference type="SMART" id="SM00034">
    <property type="entry name" value="CLECT"/>
    <property type="match status" value="1"/>
</dbReference>
<gene>
    <name evidence="4" type="primary">LOC108072528</name>
</gene>
<protein>
    <submittedName>
        <fullName evidence="4">Accessory gland protein Acp29AB-like</fullName>
    </submittedName>
</protein>
<dbReference type="InterPro" id="IPR016187">
    <property type="entry name" value="CTDL_fold"/>
</dbReference>
<dbReference type="AlphaFoldDB" id="A0A6P4I8V5"/>
<feature type="chain" id="PRO_5027550376" evidence="1">
    <location>
        <begin position="20"/>
        <end position="279"/>
    </location>
</feature>